<dbReference type="PANTHER" id="PTHR30528">
    <property type="entry name" value="CYTOPLASMIC PROTEIN"/>
    <property type="match status" value="1"/>
</dbReference>
<keyword evidence="2" id="KW-1185">Reference proteome</keyword>
<dbReference type="Proteomes" id="UP000031838">
    <property type="component" value="Chromosome 2"/>
</dbReference>
<dbReference type="InterPro" id="IPR009351">
    <property type="entry name" value="AlkZ-like"/>
</dbReference>
<proteinExistence type="predicted"/>
<accession>A0A0B6S461</accession>
<dbReference type="AlphaFoldDB" id="A0A0B6S461"/>
<evidence type="ECO:0000313" key="2">
    <source>
        <dbReference type="Proteomes" id="UP000031838"/>
    </source>
</evidence>
<name>A0A0B6S461_BURPL</name>
<organism evidence="1 2">
    <name type="scientific">Burkholderia plantarii</name>
    <dbReference type="NCBI Taxonomy" id="41899"/>
    <lineage>
        <taxon>Bacteria</taxon>
        <taxon>Pseudomonadati</taxon>
        <taxon>Pseudomonadota</taxon>
        <taxon>Betaproteobacteria</taxon>
        <taxon>Burkholderiales</taxon>
        <taxon>Burkholderiaceae</taxon>
        <taxon>Burkholderia</taxon>
    </lineage>
</organism>
<gene>
    <name evidence="1" type="ORF">BGL_2c23970</name>
</gene>
<evidence type="ECO:0008006" key="3">
    <source>
        <dbReference type="Google" id="ProtNLM"/>
    </source>
</evidence>
<sequence length="470" mass="52858">MTMNRHGMLATIGKLAAPICQRLSDVWRERVAHAAPRVRTASPNFAESRYSDASRSHARPALAAVTALPSLSLNAARSLHLSAQGLLTAPRRKAVKADVLDAIRRMAQLQIDTIHVVARSPYLVLFSRLGPYEPQWLDEHLAEASLFEYWSHEACFLPIEAFGLMRHRMLNPQGMGWKYAAGWHDEHRDAIDALLERVRATGPVRSADFAREAGEKGSGWWDWKPEKRHLEVLFSTGQLMVAARRNFQRIYDVWERVLPHWDDARDLPAPDGVLPQLLRNTCRALGIARADWVADYYRLPKRAYRNELHALADAGELLPVAVEGWKEDAFVHRDLAPLLARAADDTLRSSVTTLLSPFDPVVWDRRRASQLFDFDYTIECYTPAHKRRYGYFCLPVLHRGKLVGRVDAKAHRAQGVFELKAVHVEPGVKLGSGLTADVARAIRRLADWHATPEVAVGDAPRELKAALAGC</sequence>
<dbReference type="PANTHER" id="PTHR30528:SF0">
    <property type="entry name" value="CYTOPLASMIC PROTEIN"/>
    <property type="match status" value="1"/>
</dbReference>
<reference evidence="2" key="1">
    <citation type="submission" date="2011-03" db="EMBL/GenBank/DDBJ databases">
        <authorList>
            <person name="Voget S."/>
            <person name="Streit W.R."/>
            <person name="Jaeger K.E."/>
            <person name="Daniel R."/>
        </authorList>
    </citation>
    <scope>NUCLEOTIDE SEQUENCE [LARGE SCALE GENOMIC DNA]</scope>
    <source>
        <strain evidence="2">PG1</strain>
    </source>
</reference>
<protein>
    <recommendedName>
        <fullName evidence="3">Winged helix-turn-helix domain-containing protein</fullName>
    </recommendedName>
</protein>
<dbReference type="HOGENOM" id="CLU_043035_2_0_4"/>
<evidence type="ECO:0000313" key="1">
    <source>
        <dbReference type="EMBL" id="AJK50453.1"/>
    </source>
</evidence>
<dbReference type="Pfam" id="PF06224">
    <property type="entry name" value="AlkZ-like"/>
    <property type="match status" value="1"/>
</dbReference>
<dbReference type="EMBL" id="CP002581">
    <property type="protein sequence ID" value="AJK50453.1"/>
    <property type="molecule type" value="Genomic_DNA"/>
</dbReference>
<reference evidence="1 2" key="2">
    <citation type="journal article" date="2016" name="Appl. Microbiol. Biotechnol.">
        <title>Mutations improving production and secretion of extracellular lipase by Burkholderia glumae PG1.</title>
        <authorList>
            <person name="Knapp A."/>
            <person name="Voget S."/>
            <person name="Gao R."/>
            <person name="Zaburannyi N."/>
            <person name="Krysciak D."/>
            <person name="Breuer M."/>
            <person name="Hauer B."/>
            <person name="Streit W.R."/>
            <person name="Muller R."/>
            <person name="Daniel R."/>
            <person name="Jaeger K.E."/>
        </authorList>
    </citation>
    <scope>NUCLEOTIDE SEQUENCE [LARGE SCALE GENOMIC DNA]</scope>
    <source>
        <strain evidence="1 2">PG1</strain>
    </source>
</reference>
<dbReference type="KEGG" id="bgp:BGL_2c23970"/>